<dbReference type="Proteomes" id="UP000738517">
    <property type="component" value="Unassembled WGS sequence"/>
</dbReference>
<gene>
    <name evidence="1" type="ORF">EIZ48_27695</name>
</gene>
<proteinExistence type="predicted"/>
<name>A0ABW9YU46_9GAMM</name>
<comment type="caution">
    <text evidence="1">The sequence shown here is derived from an EMBL/GenBank/DDBJ whole genome shotgun (WGS) entry which is preliminary data.</text>
</comment>
<dbReference type="RefSeq" id="WP_160658551.1">
    <property type="nucleotide sequence ID" value="NZ_RSEJ01000065.1"/>
</dbReference>
<evidence type="ECO:0008006" key="3">
    <source>
        <dbReference type="Google" id="ProtNLM"/>
    </source>
</evidence>
<dbReference type="EMBL" id="RSEJ01000065">
    <property type="protein sequence ID" value="NBI56271.1"/>
    <property type="molecule type" value="Genomic_DNA"/>
</dbReference>
<sequence>MVSWVFHALEAIYGTKAGRGFNDIASKAIFLLEIPINKQKRFKASLRDLNDLRSSFIHGGYKVSHPLNDAYDDEVFKLIEFGVLVIINSIQGLVRKKWIELSVQEVFVGVPQTYS</sequence>
<evidence type="ECO:0000313" key="1">
    <source>
        <dbReference type="EMBL" id="NBI56271.1"/>
    </source>
</evidence>
<reference evidence="1 2" key="1">
    <citation type="journal article" date="2017" name="Int. J. Syst. Evol. Microbiol.">
        <title>Photobacterium alginatilyticum sp. nov., a marine bacterium isolated from bottom seawater.</title>
        <authorList>
            <person name="Wang X."/>
            <person name="Wang Y."/>
            <person name="Yang X."/>
            <person name="Sun H."/>
            <person name="Li B."/>
            <person name="Zhang X.H."/>
        </authorList>
    </citation>
    <scope>NUCLEOTIDE SEQUENCE [LARGE SCALE GENOMIC DNA]</scope>
    <source>
        <strain evidence="1 2">P03D4</strain>
    </source>
</reference>
<organism evidence="1 2">
    <name type="scientific">Photobacterium alginatilyticum</name>
    <dbReference type="NCBI Taxonomy" id="1775171"/>
    <lineage>
        <taxon>Bacteria</taxon>
        <taxon>Pseudomonadati</taxon>
        <taxon>Pseudomonadota</taxon>
        <taxon>Gammaproteobacteria</taxon>
        <taxon>Vibrionales</taxon>
        <taxon>Vibrionaceae</taxon>
        <taxon>Photobacterium</taxon>
    </lineage>
</organism>
<accession>A0ABW9YU46</accession>
<protein>
    <recommendedName>
        <fullName evidence="3">Apea-like HEPN domain-containing protein</fullName>
    </recommendedName>
</protein>
<evidence type="ECO:0000313" key="2">
    <source>
        <dbReference type="Proteomes" id="UP000738517"/>
    </source>
</evidence>
<keyword evidence="2" id="KW-1185">Reference proteome</keyword>